<keyword evidence="4 8" id="KW-0195">Cyclin</keyword>
<dbReference type="GO" id="GO:0051301">
    <property type="term" value="P:cell division"/>
    <property type="evidence" value="ECO:0007669"/>
    <property type="project" value="UniProtKB-KW"/>
</dbReference>
<comment type="subunit">
    <text evidence="6">Interacts with the CDK1 protein kinase to form a serine/threonine kinase holoenzyme complex also known as maturation promoting factor (MPF). The cyclin subunit imparts substrate specificity to the complex.</text>
</comment>
<dbReference type="InterPro" id="IPR006671">
    <property type="entry name" value="Cyclin_N"/>
</dbReference>
<evidence type="ECO:0000256" key="4">
    <source>
        <dbReference type="ARBA" id="ARBA00023127"/>
    </source>
</evidence>
<evidence type="ECO:0000256" key="3">
    <source>
        <dbReference type="ARBA" id="ARBA00022618"/>
    </source>
</evidence>
<dbReference type="AlphaFoldDB" id="A0A6P7NHM4"/>
<feature type="compositionally biased region" description="Basic residues" evidence="9">
    <location>
        <begin position="44"/>
        <end position="53"/>
    </location>
</feature>
<feature type="region of interest" description="Disordered" evidence="9">
    <location>
        <begin position="1"/>
        <end position="81"/>
    </location>
</feature>
<evidence type="ECO:0000256" key="2">
    <source>
        <dbReference type="ARBA" id="ARBA00006955"/>
    </source>
</evidence>
<dbReference type="Pfam" id="PF02984">
    <property type="entry name" value="Cyclin_C"/>
    <property type="match status" value="1"/>
</dbReference>
<dbReference type="Proteomes" id="UP000515150">
    <property type="component" value="Chromosome 9"/>
</dbReference>
<feature type="domain" description="Cyclin-like" evidence="10">
    <location>
        <begin position="131"/>
        <end position="215"/>
    </location>
</feature>
<evidence type="ECO:0000256" key="9">
    <source>
        <dbReference type="SAM" id="MobiDB-lite"/>
    </source>
</evidence>
<proteinExistence type="inferred from homology"/>
<evidence type="ECO:0000256" key="7">
    <source>
        <dbReference type="ARBA" id="ARBA00040980"/>
    </source>
</evidence>
<dbReference type="FunFam" id="1.10.472.10:FF:000001">
    <property type="entry name" value="G2/mitotic-specific cyclin"/>
    <property type="match status" value="1"/>
</dbReference>
<evidence type="ECO:0000256" key="8">
    <source>
        <dbReference type="RuleBase" id="RU000383"/>
    </source>
</evidence>
<feature type="compositionally biased region" description="Polar residues" evidence="9">
    <location>
        <begin position="1"/>
        <end position="12"/>
    </location>
</feature>
<organism evidence="12 13">
    <name type="scientific">Betta splendens</name>
    <name type="common">Siamese fighting fish</name>
    <dbReference type="NCBI Taxonomy" id="158456"/>
    <lineage>
        <taxon>Eukaryota</taxon>
        <taxon>Metazoa</taxon>
        <taxon>Chordata</taxon>
        <taxon>Craniata</taxon>
        <taxon>Vertebrata</taxon>
        <taxon>Euteleostomi</taxon>
        <taxon>Actinopterygii</taxon>
        <taxon>Neopterygii</taxon>
        <taxon>Teleostei</taxon>
        <taxon>Neoteleostei</taxon>
        <taxon>Acanthomorphata</taxon>
        <taxon>Anabantaria</taxon>
        <taxon>Anabantiformes</taxon>
        <taxon>Anabantoidei</taxon>
        <taxon>Osphronemidae</taxon>
        <taxon>Betta</taxon>
    </lineage>
</organism>
<evidence type="ECO:0000256" key="5">
    <source>
        <dbReference type="ARBA" id="ARBA00023306"/>
    </source>
</evidence>
<dbReference type="InterPro" id="IPR039361">
    <property type="entry name" value="Cyclin"/>
</dbReference>
<dbReference type="GeneID" id="114861997"/>
<evidence type="ECO:0000256" key="6">
    <source>
        <dbReference type="ARBA" id="ARBA00025821"/>
    </source>
</evidence>
<keyword evidence="5" id="KW-0131">Cell cycle</keyword>
<gene>
    <name evidence="13" type="primary">LOC114861997</name>
</gene>
<dbReference type="Pfam" id="PF00134">
    <property type="entry name" value="Cyclin_N"/>
    <property type="match status" value="1"/>
</dbReference>
<dbReference type="PANTHER" id="PTHR10177">
    <property type="entry name" value="CYCLINS"/>
    <property type="match status" value="1"/>
</dbReference>
<dbReference type="SUPFAM" id="SSF47954">
    <property type="entry name" value="Cyclin-like"/>
    <property type="match status" value="2"/>
</dbReference>
<feature type="domain" description="Cyclin-like" evidence="10">
    <location>
        <begin position="250"/>
        <end position="341"/>
    </location>
</feature>
<feature type="domain" description="Cyclin C-terminal" evidence="11">
    <location>
        <begin position="224"/>
        <end position="358"/>
    </location>
</feature>
<evidence type="ECO:0000313" key="12">
    <source>
        <dbReference type="Proteomes" id="UP000515150"/>
    </source>
</evidence>
<dbReference type="SMART" id="SM01332">
    <property type="entry name" value="Cyclin_C"/>
    <property type="match status" value="1"/>
</dbReference>
<evidence type="ECO:0000259" key="11">
    <source>
        <dbReference type="SMART" id="SM01332"/>
    </source>
</evidence>
<evidence type="ECO:0000313" key="13">
    <source>
        <dbReference type="RefSeq" id="XP_029017643.1"/>
    </source>
</evidence>
<evidence type="ECO:0000259" key="10">
    <source>
        <dbReference type="SMART" id="SM00385"/>
    </source>
</evidence>
<dbReference type="SMART" id="SM00385">
    <property type="entry name" value="CYCLIN"/>
    <property type="match status" value="2"/>
</dbReference>
<keyword evidence="12" id="KW-1185">Reference proteome</keyword>
<evidence type="ECO:0000256" key="1">
    <source>
        <dbReference type="ARBA" id="ARBA00003222"/>
    </source>
</evidence>
<name>A0A6P7NHM4_BETSP</name>
<protein>
    <recommendedName>
        <fullName evidence="7">G2/mitotic-specific cyclin-B2</fullName>
    </recommendedName>
</protein>
<comment type="similarity">
    <text evidence="2">Belongs to the cyclin family. Cyclin AB subfamily.</text>
</comment>
<dbReference type="InterPro" id="IPR004367">
    <property type="entry name" value="Cyclin_C-dom"/>
</dbReference>
<dbReference type="InterPro" id="IPR036915">
    <property type="entry name" value="Cyclin-like_sf"/>
</dbReference>
<dbReference type="InParanoid" id="A0A6P7NHM4"/>
<accession>A0A6P7NHM4</accession>
<comment type="function">
    <text evidence="1">Essential for the control of the cell cycle at the G2/M (mitosis) transition.</text>
</comment>
<keyword evidence="3" id="KW-0132">Cell division</keyword>
<dbReference type="KEGG" id="bspl:114861997"/>
<dbReference type="InterPro" id="IPR013763">
    <property type="entry name" value="Cyclin-like_dom"/>
</dbReference>
<sequence length="380" mass="42284">MVSFVTCGSCSESGAGGDARKRRRMDGDRLPAETFASAELQRTSRQRKQKLKSKLSDSGFEDDLDSSPAWTDRTPLRSETQSPVERVSSWYLQYGDVGYSIQREKEARFHPCSSLARQPQLTAEARCRLVSWLVPVHKHLRLSFECCCLAVNIVDRFLASTAVAADCFQLLGVTALLLASKQVEVCSPRISRLLALCCDAFTREQLCNLECLVLLRLGFCLAAPTLAFFLDYYANCIETALLVTENADNERIPIMNSRSQSQFQGQCVKLAQRVCELSLADYAFNKYPPSLTASCALTVARELLRAEQGPVDHARALWARSVAQPAESPEAFRRLHLQTLKGHVPPVDQERCDALAQECKDNLKLLVSLNQESLEVTATV</sequence>
<dbReference type="OrthoDB" id="5590282at2759"/>
<dbReference type="Gene3D" id="1.10.472.10">
    <property type="entry name" value="Cyclin-like"/>
    <property type="match status" value="2"/>
</dbReference>
<reference evidence="13" key="1">
    <citation type="submission" date="2025-08" db="UniProtKB">
        <authorList>
            <consortium name="RefSeq"/>
        </authorList>
    </citation>
    <scope>IDENTIFICATION</scope>
</reference>
<dbReference type="RefSeq" id="XP_029017643.1">
    <property type="nucleotide sequence ID" value="XM_029161810.3"/>
</dbReference>